<dbReference type="InterPro" id="IPR018483">
    <property type="entry name" value="Carb_kinase_FGGY_CS"/>
</dbReference>
<dbReference type="PANTHER" id="PTHR43095">
    <property type="entry name" value="SUGAR KINASE"/>
    <property type="match status" value="1"/>
</dbReference>
<keyword evidence="4 5" id="KW-0418">Kinase</keyword>
<evidence type="ECO:0000259" key="6">
    <source>
        <dbReference type="Pfam" id="PF00370"/>
    </source>
</evidence>
<reference evidence="8" key="1">
    <citation type="journal article" date="2014" name="Int. J. Syst. Evol. Microbiol.">
        <title>Complete genome sequence of Corynebacterium casei LMG S-19264T (=DSM 44701T), isolated from a smear-ripened cheese.</title>
        <authorList>
            <consortium name="US DOE Joint Genome Institute (JGI-PGF)"/>
            <person name="Walter F."/>
            <person name="Albersmeier A."/>
            <person name="Kalinowski J."/>
            <person name="Ruckert C."/>
        </authorList>
    </citation>
    <scope>NUCLEOTIDE SEQUENCE</scope>
    <source>
        <strain evidence="8">CGMCC 4.7308</strain>
    </source>
</reference>
<dbReference type="SUPFAM" id="SSF53067">
    <property type="entry name" value="Actin-like ATPase domain"/>
    <property type="match status" value="2"/>
</dbReference>
<organism evidence="8 9">
    <name type="scientific">Nakamurella endophytica</name>
    <dbReference type="NCBI Taxonomy" id="1748367"/>
    <lineage>
        <taxon>Bacteria</taxon>
        <taxon>Bacillati</taxon>
        <taxon>Actinomycetota</taxon>
        <taxon>Actinomycetes</taxon>
        <taxon>Nakamurellales</taxon>
        <taxon>Nakamurellaceae</taxon>
        <taxon>Nakamurella</taxon>
    </lineage>
</organism>
<keyword evidence="2" id="KW-0859">Xylose metabolism</keyword>
<name>A0A917WHF2_9ACTN</name>
<protein>
    <submittedName>
        <fullName evidence="8">Xylulokinase</fullName>
    </submittedName>
</protein>
<evidence type="ECO:0000313" key="9">
    <source>
        <dbReference type="Proteomes" id="UP000655208"/>
    </source>
</evidence>
<dbReference type="RefSeq" id="WP_229674380.1">
    <property type="nucleotide sequence ID" value="NZ_BMNA01000004.1"/>
</dbReference>
<dbReference type="InterPro" id="IPR018484">
    <property type="entry name" value="FGGY_N"/>
</dbReference>
<dbReference type="PIRSF" id="PIRSF000538">
    <property type="entry name" value="GlpK"/>
    <property type="match status" value="1"/>
</dbReference>
<evidence type="ECO:0000256" key="2">
    <source>
        <dbReference type="ARBA" id="ARBA00022629"/>
    </source>
</evidence>
<dbReference type="InterPro" id="IPR018485">
    <property type="entry name" value="FGGY_C"/>
</dbReference>
<accession>A0A917WHF2</accession>
<dbReference type="InterPro" id="IPR043129">
    <property type="entry name" value="ATPase_NBD"/>
</dbReference>
<evidence type="ECO:0000313" key="8">
    <source>
        <dbReference type="EMBL" id="GGM05207.1"/>
    </source>
</evidence>
<evidence type="ECO:0000256" key="1">
    <source>
        <dbReference type="ARBA" id="ARBA00009156"/>
    </source>
</evidence>
<dbReference type="PROSITE" id="PS00445">
    <property type="entry name" value="FGGY_KINASES_2"/>
    <property type="match status" value="1"/>
</dbReference>
<evidence type="ECO:0000256" key="4">
    <source>
        <dbReference type="ARBA" id="ARBA00022777"/>
    </source>
</evidence>
<comment type="caution">
    <text evidence="8">The sequence shown here is derived from an EMBL/GenBank/DDBJ whole genome shotgun (WGS) entry which is preliminary data.</text>
</comment>
<gene>
    <name evidence="8" type="ORF">GCM10011594_26780</name>
</gene>
<dbReference type="InterPro" id="IPR050406">
    <property type="entry name" value="FGGY_Carb_Kinase"/>
</dbReference>
<dbReference type="PANTHER" id="PTHR43095:SF5">
    <property type="entry name" value="XYLULOSE KINASE"/>
    <property type="match status" value="1"/>
</dbReference>
<dbReference type="Pfam" id="PF02782">
    <property type="entry name" value="FGGY_C"/>
    <property type="match status" value="1"/>
</dbReference>
<dbReference type="EMBL" id="BMNA01000004">
    <property type="protein sequence ID" value="GGM05207.1"/>
    <property type="molecule type" value="Genomic_DNA"/>
</dbReference>
<evidence type="ECO:0000256" key="5">
    <source>
        <dbReference type="RuleBase" id="RU003733"/>
    </source>
</evidence>
<dbReference type="AlphaFoldDB" id="A0A917WHF2"/>
<dbReference type="GO" id="GO:0042732">
    <property type="term" value="P:D-xylose metabolic process"/>
    <property type="evidence" value="ECO:0007669"/>
    <property type="project" value="UniProtKB-KW"/>
</dbReference>
<evidence type="ECO:0000256" key="3">
    <source>
        <dbReference type="ARBA" id="ARBA00022679"/>
    </source>
</evidence>
<dbReference type="Gene3D" id="3.30.420.40">
    <property type="match status" value="2"/>
</dbReference>
<dbReference type="InterPro" id="IPR000577">
    <property type="entry name" value="Carb_kinase_FGGY"/>
</dbReference>
<keyword evidence="9" id="KW-1185">Reference proteome</keyword>
<dbReference type="CDD" id="cd07779">
    <property type="entry name" value="ASKHA_NBD_FGGY_YgcE-like"/>
    <property type="match status" value="1"/>
</dbReference>
<feature type="domain" description="Carbohydrate kinase FGGY N-terminal" evidence="6">
    <location>
        <begin position="7"/>
        <end position="244"/>
    </location>
</feature>
<dbReference type="GO" id="GO:0016773">
    <property type="term" value="F:phosphotransferase activity, alcohol group as acceptor"/>
    <property type="evidence" value="ECO:0007669"/>
    <property type="project" value="InterPro"/>
</dbReference>
<feature type="domain" description="Carbohydrate kinase FGGY C-terminal" evidence="7">
    <location>
        <begin position="253"/>
        <end position="447"/>
    </location>
</feature>
<keyword evidence="2" id="KW-0119">Carbohydrate metabolism</keyword>
<sequence length="504" mass="53352">MAERDLVIGVDCSTTAAKAVVWNAAGTALSMARCDFDLVHPQPSYAEQNAEDWWAATGAAIRRAVQTVDAARIAAICVTHQRETFACLDADGRPLRPAMLWADTRATAEVEKYGTDEVHRLTGKPPNPTPAWYKLLWLAEHEPETLSRTAKVVDVQAFLVHKLTGQWRTSWASADPLGLVDLSTFDYHDGLLGQVGLTRDQVCELSAPGALLGTVTADVARELGLPGALPVVAGVGDGQSAQLGCGIAAPGTAYLNLGTGVVSGTYSGQYAHGVEFRTLAAGIPGGYTLETFIGGGTYNVKWFVERFAGVDTRALGLELTPEQVLEAAAAQLPPGAQGLLALPYWTGALTPYWDHHARGALIGLNGMHGKAHVYRALLESIAFEQRLLTTGAEKATGTPITRMIALGGGSRSRVWCQIIADVLQRRVDVVAEPESTCLGSGMLAAAAVGIHDGIEQAVAGMSATGRHTDPDPAEAQLYDGLYAVYRDIYPSLRGLFGRLAAVTG</sequence>
<comment type="similarity">
    <text evidence="1 5">Belongs to the FGGY kinase family.</text>
</comment>
<keyword evidence="3 5" id="KW-0808">Transferase</keyword>
<dbReference type="GO" id="GO:0016301">
    <property type="term" value="F:kinase activity"/>
    <property type="evidence" value="ECO:0007669"/>
    <property type="project" value="UniProtKB-KW"/>
</dbReference>
<proteinExistence type="inferred from homology"/>
<reference evidence="8" key="2">
    <citation type="submission" date="2020-09" db="EMBL/GenBank/DDBJ databases">
        <authorList>
            <person name="Sun Q."/>
            <person name="Zhou Y."/>
        </authorList>
    </citation>
    <scope>NUCLEOTIDE SEQUENCE</scope>
    <source>
        <strain evidence="8">CGMCC 4.7308</strain>
    </source>
</reference>
<dbReference type="Pfam" id="PF00370">
    <property type="entry name" value="FGGY_N"/>
    <property type="match status" value="1"/>
</dbReference>
<evidence type="ECO:0000259" key="7">
    <source>
        <dbReference type="Pfam" id="PF02782"/>
    </source>
</evidence>
<dbReference type="Proteomes" id="UP000655208">
    <property type="component" value="Unassembled WGS sequence"/>
</dbReference>